<feature type="transmembrane region" description="Helical" evidence="7">
    <location>
        <begin position="34"/>
        <end position="55"/>
    </location>
</feature>
<feature type="transmembrane region" description="Helical" evidence="7">
    <location>
        <begin position="91"/>
        <end position="109"/>
    </location>
</feature>
<evidence type="ECO:0000256" key="1">
    <source>
        <dbReference type="ARBA" id="ARBA00004651"/>
    </source>
</evidence>
<keyword evidence="4 7" id="KW-0812">Transmembrane</keyword>
<accession>A0ABU2BK79</accession>
<evidence type="ECO:0000259" key="8">
    <source>
        <dbReference type="Pfam" id="PF00892"/>
    </source>
</evidence>
<gene>
    <name evidence="9" type="ORF">J2S64_002704</name>
</gene>
<name>A0ABU2BK79_9MICC</name>
<dbReference type="Proteomes" id="UP001183817">
    <property type="component" value="Unassembled WGS sequence"/>
</dbReference>
<evidence type="ECO:0000256" key="4">
    <source>
        <dbReference type="ARBA" id="ARBA00022692"/>
    </source>
</evidence>
<dbReference type="Gene3D" id="1.10.3730.20">
    <property type="match status" value="1"/>
</dbReference>
<evidence type="ECO:0000313" key="10">
    <source>
        <dbReference type="Proteomes" id="UP001183817"/>
    </source>
</evidence>
<keyword evidence="10" id="KW-1185">Reference proteome</keyword>
<evidence type="ECO:0000256" key="3">
    <source>
        <dbReference type="ARBA" id="ARBA00022475"/>
    </source>
</evidence>
<dbReference type="PANTHER" id="PTHR42920:SF11">
    <property type="entry name" value="INNER MEMBRANE PROTEIN YTFF"/>
    <property type="match status" value="1"/>
</dbReference>
<keyword evidence="5 7" id="KW-1133">Transmembrane helix</keyword>
<keyword evidence="6 7" id="KW-0472">Membrane</keyword>
<evidence type="ECO:0000256" key="7">
    <source>
        <dbReference type="SAM" id="Phobius"/>
    </source>
</evidence>
<dbReference type="Pfam" id="PF00892">
    <property type="entry name" value="EamA"/>
    <property type="match status" value="1"/>
</dbReference>
<dbReference type="InterPro" id="IPR051258">
    <property type="entry name" value="Diverse_Substrate_Transporter"/>
</dbReference>
<evidence type="ECO:0000256" key="2">
    <source>
        <dbReference type="ARBA" id="ARBA00007362"/>
    </source>
</evidence>
<feature type="transmembrane region" description="Helical" evidence="7">
    <location>
        <begin position="61"/>
        <end position="79"/>
    </location>
</feature>
<feature type="domain" description="EamA" evidence="8">
    <location>
        <begin position="165"/>
        <end position="298"/>
    </location>
</feature>
<dbReference type="PANTHER" id="PTHR42920">
    <property type="entry name" value="OS03G0707200 PROTEIN-RELATED"/>
    <property type="match status" value="1"/>
</dbReference>
<proteinExistence type="inferred from homology"/>
<feature type="transmembrane region" description="Helical" evidence="7">
    <location>
        <begin position="115"/>
        <end position="135"/>
    </location>
</feature>
<feature type="transmembrane region" description="Helical" evidence="7">
    <location>
        <begin position="255"/>
        <end position="278"/>
    </location>
</feature>
<feature type="transmembrane region" description="Helical" evidence="7">
    <location>
        <begin position="164"/>
        <end position="183"/>
    </location>
</feature>
<dbReference type="SUPFAM" id="SSF103481">
    <property type="entry name" value="Multidrug resistance efflux transporter EmrE"/>
    <property type="match status" value="2"/>
</dbReference>
<dbReference type="InterPro" id="IPR037185">
    <property type="entry name" value="EmrE-like"/>
</dbReference>
<feature type="transmembrane region" description="Helical" evidence="7">
    <location>
        <begin position="284"/>
        <end position="303"/>
    </location>
</feature>
<evidence type="ECO:0000256" key="6">
    <source>
        <dbReference type="ARBA" id="ARBA00023136"/>
    </source>
</evidence>
<feature type="transmembrane region" description="Helical" evidence="7">
    <location>
        <begin position="195"/>
        <end position="217"/>
    </location>
</feature>
<protein>
    <submittedName>
        <fullName evidence="9">Inner membrane transporter RhtA</fullName>
    </submittedName>
</protein>
<comment type="subcellular location">
    <subcellularLocation>
        <location evidence="1">Cell membrane</location>
        <topology evidence="1">Multi-pass membrane protein</topology>
    </subcellularLocation>
</comment>
<organism evidence="9 10">
    <name type="scientific">Paeniglutamicibacter sulfureus</name>
    <dbReference type="NCBI Taxonomy" id="43666"/>
    <lineage>
        <taxon>Bacteria</taxon>
        <taxon>Bacillati</taxon>
        <taxon>Actinomycetota</taxon>
        <taxon>Actinomycetes</taxon>
        <taxon>Micrococcales</taxon>
        <taxon>Micrococcaceae</taxon>
        <taxon>Paeniglutamicibacter</taxon>
    </lineage>
</organism>
<reference evidence="9 10" key="1">
    <citation type="submission" date="2023-07" db="EMBL/GenBank/DDBJ databases">
        <title>Sequencing the genomes of 1000 actinobacteria strains.</title>
        <authorList>
            <person name="Klenk H.-P."/>
        </authorList>
    </citation>
    <scope>NUCLEOTIDE SEQUENCE [LARGE SCALE GENOMIC DNA]</scope>
    <source>
        <strain evidence="9 10">DSM 20167</strain>
    </source>
</reference>
<dbReference type="RefSeq" id="WP_302264223.1">
    <property type="nucleotide sequence ID" value="NZ_BAAAWO010000001.1"/>
</dbReference>
<evidence type="ECO:0000313" key="9">
    <source>
        <dbReference type="EMBL" id="MDR7359013.1"/>
    </source>
</evidence>
<feature type="transmembrane region" description="Helical" evidence="7">
    <location>
        <begin position="142"/>
        <end position="158"/>
    </location>
</feature>
<sequence length="312" mass="32453">MKPLDAADRRQNAPVAVAPLRATAATGRRRGTGFALMLASSVSNQAGAALGSMAFPVIGPVGVLAVRQLVTALVLAPVVRPRLRALRKDRWLPILGLALVFSMMNLSLYAAIDRIGLGLAVTLEFLGPLGVAIAFSRRPFDVACALLAGVGVIVLINPGPATDILGIALGLVAAAGWGSYILLNRTLGQRLPGLQGTAAASIVTAGMWVPIAILWFLAHVPSIGALGLAAACGLLSSVVPAVSDLQALRRVPARIFGIFTSLSPVWAVLAGWVMLHQALQPNEWLGVALIVLSNIFVSVRGLATSRPRTRTV</sequence>
<comment type="caution">
    <text evidence="9">The sequence shown here is derived from an EMBL/GenBank/DDBJ whole genome shotgun (WGS) entry which is preliminary data.</text>
</comment>
<dbReference type="EMBL" id="JAVDYI010000001">
    <property type="protein sequence ID" value="MDR7359013.1"/>
    <property type="molecule type" value="Genomic_DNA"/>
</dbReference>
<dbReference type="InterPro" id="IPR000620">
    <property type="entry name" value="EamA_dom"/>
</dbReference>
<keyword evidence="3" id="KW-1003">Cell membrane</keyword>
<evidence type="ECO:0000256" key="5">
    <source>
        <dbReference type="ARBA" id="ARBA00022989"/>
    </source>
</evidence>
<comment type="similarity">
    <text evidence="2">Belongs to the EamA transporter family.</text>
</comment>
<feature type="transmembrane region" description="Helical" evidence="7">
    <location>
        <begin position="223"/>
        <end position="243"/>
    </location>
</feature>